<keyword evidence="1" id="KW-0472">Membrane</keyword>
<protein>
    <submittedName>
        <fullName evidence="2">Uncharacterized protein</fullName>
    </submittedName>
</protein>
<dbReference type="Proteomes" id="UP000011529">
    <property type="component" value="Unassembled WGS sequence"/>
</dbReference>
<keyword evidence="1" id="KW-0812">Transmembrane</keyword>
<proteinExistence type="predicted"/>
<sequence>MMTVPQDTAIKFFNSVMHGVDVTSIMRWDMPIWETVLGTIETFVLGWLFGALIAGCYNCCGKPNKAV</sequence>
<dbReference type="AlphaFoldDB" id="M2AGX3"/>
<keyword evidence="3" id="KW-1185">Reference proteome</keyword>
<reference evidence="2" key="1">
    <citation type="submission" date="2012-11" db="EMBL/GenBank/DDBJ databases">
        <title>Permanent draft genomes of Rhodopirellula europaea strain SH398 and 6C.</title>
        <authorList>
            <person name="Richter M."/>
            <person name="Richter-Heitmann T."/>
            <person name="Frank C."/>
            <person name="Harder J."/>
            <person name="Glockner F.O."/>
        </authorList>
    </citation>
    <scope>NUCLEOTIDE SEQUENCE</scope>
    <source>
        <strain evidence="2">6C</strain>
    </source>
</reference>
<evidence type="ECO:0000313" key="3">
    <source>
        <dbReference type="Proteomes" id="UP000011529"/>
    </source>
</evidence>
<evidence type="ECO:0000313" key="2">
    <source>
        <dbReference type="EMBL" id="EMB16380.1"/>
    </source>
</evidence>
<name>M2AGX3_9BACT</name>
<gene>
    <name evidence="2" type="ORF">RE6C_02745</name>
</gene>
<comment type="caution">
    <text evidence="2">The sequence shown here is derived from an EMBL/GenBank/DDBJ whole genome shotgun (WGS) entry which is preliminary data.</text>
</comment>
<dbReference type="InterPro" id="IPR044020">
    <property type="entry name" value="DUF5676"/>
</dbReference>
<dbReference type="PATRIC" id="fig|1263867.3.peg.2932"/>
<dbReference type="Pfam" id="PF18926">
    <property type="entry name" value="DUF5676"/>
    <property type="match status" value="1"/>
</dbReference>
<accession>M2AGX3</accession>
<evidence type="ECO:0000256" key="1">
    <source>
        <dbReference type="SAM" id="Phobius"/>
    </source>
</evidence>
<keyword evidence="1" id="KW-1133">Transmembrane helix</keyword>
<reference evidence="2" key="2">
    <citation type="journal article" date="2013" name="Mar. Genomics">
        <title>Expression of sulfatases in Rhodopirellula baltica and the diversity of sulfatases in the genus Rhodopirellula.</title>
        <authorList>
            <person name="Wegner C.E."/>
            <person name="Richter-Heitmann T."/>
            <person name="Klindworth A."/>
            <person name="Klockow C."/>
            <person name="Richter M."/>
            <person name="Achstetter T."/>
            <person name="Glockner F.O."/>
            <person name="Harder J."/>
        </authorList>
    </citation>
    <scope>NUCLEOTIDE SEQUENCE [LARGE SCALE GENOMIC DNA]</scope>
    <source>
        <strain evidence="2">6C</strain>
    </source>
</reference>
<organism evidence="2 3">
    <name type="scientific">Rhodopirellula europaea 6C</name>
    <dbReference type="NCBI Taxonomy" id="1263867"/>
    <lineage>
        <taxon>Bacteria</taxon>
        <taxon>Pseudomonadati</taxon>
        <taxon>Planctomycetota</taxon>
        <taxon>Planctomycetia</taxon>
        <taxon>Pirellulales</taxon>
        <taxon>Pirellulaceae</taxon>
        <taxon>Rhodopirellula</taxon>
    </lineage>
</organism>
<dbReference type="EMBL" id="ANMO01000120">
    <property type="protein sequence ID" value="EMB16380.1"/>
    <property type="molecule type" value="Genomic_DNA"/>
</dbReference>
<feature type="transmembrane region" description="Helical" evidence="1">
    <location>
        <begin position="36"/>
        <end position="60"/>
    </location>
</feature>